<evidence type="ECO:0000313" key="3">
    <source>
        <dbReference type="Proteomes" id="UP000245765"/>
    </source>
</evidence>
<organism evidence="2 3">
    <name type="scientific">Falsiroseomonas bella</name>
    <dbReference type="NCBI Taxonomy" id="2184016"/>
    <lineage>
        <taxon>Bacteria</taxon>
        <taxon>Pseudomonadati</taxon>
        <taxon>Pseudomonadota</taxon>
        <taxon>Alphaproteobacteria</taxon>
        <taxon>Acetobacterales</taxon>
        <taxon>Roseomonadaceae</taxon>
        <taxon>Falsiroseomonas</taxon>
    </lineage>
</organism>
<dbReference type="PRINTS" id="PR00111">
    <property type="entry name" value="ABHYDROLASE"/>
</dbReference>
<dbReference type="Gene3D" id="3.40.50.1820">
    <property type="entry name" value="alpha/beta hydrolase"/>
    <property type="match status" value="1"/>
</dbReference>
<dbReference type="InterPro" id="IPR000073">
    <property type="entry name" value="AB_hydrolase_1"/>
</dbReference>
<reference evidence="3" key="1">
    <citation type="submission" date="2018-05" db="EMBL/GenBank/DDBJ databases">
        <authorList>
            <person name="Du Z."/>
            <person name="Wang X."/>
        </authorList>
    </citation>
    <scope>NUCLEOTIDE SEQUENCE [LARGE SCALE GENOMIC DNA]</scope>
    <source>
        <strain evidence="3">CQN31</strain>
    </source>
</reference>
<dbReference type="PRINTS" id="PR00412">
    <property type="entry name" value="EPOXHYDRLASE"/>
</dbReference>
<dbReference type="RefSeq" id="WP_109873080.1">
    <property type="nucleotide sequence ID" value="NZ_QGNA01000006.1"/>
</dbReference>
<dbReference type="InterPro" id="IPR050266">
    <property type="entry name" value="AB_hydrolase_sf"/>
</dbReference>
<dbReference type="Proteomes" id="UP000245765">
    <property type="component" value="Unassembled WGS sequence"/>
</dbReference>
<protein>
    <submittedName>
        <fullName evidence="2">Alpha/beta hydrolase</fullName>
    </submittedName>
</protein>
<dbReference type="EMBL" id="QGNA01000006">
    <property type="protein sequence ID" value="PWS34629.1"/>
    <property type="molecule type" value="Genomic_DNA"/>
</dbReference>
<keyword evidence="2" id="KW-0378">Hydrolase</keyword>
<proteinExistence type="predicted"/>
<dbReference type="PANTHER" id="PTHR43798">
    <property type="entry name" value="MONOACYLGLYCEROL LIPASE"/>
    <property type="match status" value="1"/>
</dbReference>
<dbReference type="OrthoDB" id="9799612at2"/>
<dbReference type="PANTHER" id="PTHR43798:SF33">
    <property type="entry name" value="HYDROLASE, PUTATIVE (AFU_ORTHOLOGUE AFUA_2G14860)-RELATED"/>
    <property type="match status" value="1"/>
</dbReference>
<comment type="caution">
    <text evidence="2">The sequence shown here is derived from an EMBL/GenBank/DDBJ whole genome shotgun (WGS) entry which is preliminary data.</text>
</comment>
<sequence>MVRRVARYIIIALLAVAAGVCAWAWTPDLPRAGLESRYASPPSRFVEVEGVRLHLRDTGPRADAPSDGGQSRTAVLLLHGFGSSLHTWEDWAGHLQDSRRVVRLDLPGFGLTGPDPSADYSDARAVVILTALLDRLGLAQADVIGSSMGGRIAWRFAAERPERVRRLVLMAPDGFASEGRPYGEAAELPLAMRLLPYTLPMPLLRPGLAAAYADPAALREDVLQRYRDMLLAPGVRTAILDRVRTAILERPEPFLHRIAVPVLLLWGEQDRMVPAAHAADYARDLPDSRTVVLPGIGHVPMEERPQEALAALVSFLDGER</sequence>
<dbReference type="InterPro" id="IPR000639">
    <property type="entry name" value="Epox_hydrolase-like"/>
</dbReference>
<gene>
    <name evidence="2" type="ORF">DFH01_24160</name>
</gene>
<feature type="domain" description="AB hydrolase-1" evidence="1">
    <location>
        <begin position="74"/>
        <end position="305"/>
    </location>
</feature>
<dbReference type="AlphaFoldDB" id="A0A317F9J7"/>
<dbReference type="Pfam" id="PF00561">
    <property type="entry name" value="Abhydrolase_1"/>
    <property type="match status" value="1"/>
</dbReference>
<name>A0A317F9J7_9PROT</name>
<evidence type="ECO:0000259" key="1">
    <source>
        <dbReference type="Pfam" id="PF00561"/>
    </source>
</evidence>
<dbReference type="GO" id="GO:0016787">
    <property type="term" value="F:hydrolase activity"/>
    <property type="evidence" value="ECO:0007669"/>
    <property type="project" value="UniProtKB-KW"/>
</dbReference>
<accession>A0A317F9J7</accession>
<dbReference type="GO" id="GO:0016020">
    <property type="term" value="C:membrane"/>
    <property type="evidence" value="ECO:0007669"/>
    <property type="project" value="TreeGrafter"/>
</dbReference>
<dbReference type="InterPro" id="IPR029058">
    <property type="entry name" value="AB_hydrolase_fold"/>
</dbReference>
<keyword evidence="3" id="KW-1185">Reference proteome</keyword>
<dbReference type="SUPFAM" id="SSF53474">
    <property type="entry name" value="alpha/beta-Hydrolases"/>
    <property type="match status" value="1"/>
</dbReference>
<evidence type="ECO:0000313" key="2">
    <source>
        <dbReference type="EMBL" id="PWS34629.1"/>
    </source>
</evidence>